<keyword evidence="12 18" id="KW-0406">Ion transport</keyword>
<dbReference type="GO" id="GO:0005890">
    <property type="term" value="C:sodium:potassium-exchanging ATPase complex"/>
    <property type="evidence" value="ECO:0007669"/>
    <property type="project" value="InterPro"/>
</dbReference>
<proteinExistence type="inferred from homology"/>
<evidence type="ECO:0000256" key="17">
    <source>
        <dbReference type="ARBA" id="ARBA00037667"/>
    </source>
</evidence>
<comment type="similarity">
    <text evidence="2 18">Belongs to the X(+)/potassium ATPases subunit beta family.</text>
</comment>
<evidence type="ECO:0000256" key="10">
    <source>
        <dbReference type="ARBA" id="ARBA00022989"/>
    </source>
</evidence>
<feature type="transmembrane region" description="Helical" evidence="18">
    <location>
        <begin position="41"/>
        <end position="65"/>
    </location>
</feature>
<evidence type="ECO:0000256" key="7">
    <source>
        <dbReference type="ARBA" id="ARBA00022692"/>
    </source>
</evidence>
<dbReference type="PANTHER" id="PTHR11523">
    <property type="entry name" value="SODIUM/POTASSIUM-DEPENDENT ATPASE BETA SUBUNIT"/>
    <property type="match status" value="1"/>
</dbReference>
<keyword evidence="14" id="KW-1015">Disulfide bond</keyword>
<dbReference type="Proteomes" id="UP000752171">
    <property type="component" value="Unassembled WGS sequence"/>
</dbReference>
<sequence>MSKKEEKPGEQKNESESNWKHAIYNPNTGEFVGRTASSWGLILLFYLVFYGFLAGMFTLTMWAMLQTLDDNVPKYSDRVPSPGLVIRPSSMEIVYNRSDPLQYQQHVEHLETLLQQYNDTEQVKNELCLAGQYYEQDGSDEKKVCQFRRSSLGFCSGLTDSSYGYREGQPCIIVKMNRIIGLKPSGDPFINCTAKGESQVQVQYFPQEGRIDRMYFPYYGKKAHVGYVQPLVGVKLMLRKEDYSKELMVECRVEGSDLKNNDERDKFLGRVSFRVLVTE</sequence>
<evidence type="ECO:0000256" key="12">
    <source>
        <dbReference type="ARBA" id="ARBA00023065"/>
    </source>
</evidence>
<evidence type="ECO:0000256" key="11">
    <source>
        <dbReference type="ARBA" id="ARBA00023053"/>
    </source>
</evidence>
<dbReference type="InterPro" id="IPR000402">
    <property type="entry name" value="Na/K_ATPase_sub_beta"/>
</dbReference>
<evidence type="ECO:0000256" key="9">
    <source>
        <dbReference type="ARBA" id="ARBA00022968"/>
    </source>
</evidence>
<keyword evidence="10 18" id="KW-1133">Transmembrane helix</keyword>
<keyword evidence="11" id="KW-0915">Sodium</keyword>
<evidence type="ECO:0000256" key="5">
    <source>
        <dbReference type="ARBA" id="ARBA00022538"/>
    </source>
</evidence>
<keyword evidence="5" id="KW-0633">Potassium transport</keyword>
<dbReference type="GO" id="GO:0036376">
    <property type="term" value="P:sodium ion export across plasma membrane"/>
    <property type="evidence" value="ECO:0007669"/>
    <property type="project" value="TreeGrafter"/>
</dbReference>
<evidence type="ECO:0000256" key="4">
    <source>
        <dbReference type="ARBA" id="ARBA00022475"/>
    </source>
</evidence>
<comment type="subcellular location">
    <subcellularLocation>
        <location evidence="1">Cell membrane</location>
        <topology evidence="1">Single-pass type II membrane protein</topology>
    </subcellularLocation>
    <subcellularLocation>
        <location evidence="18">Membrane</location>
    </subcellularLocation>
</comment>
<dbReference type="PROSITE" id="PS00391">
    <property type="entry name" value="ATPASE_NA_K_BETA_2"/>
    <property type="match status" value="1"/>
</dbReference>
<comment type="function">
    <text evidence="17">This is the non-catalytic component of the active enzyme, which catalyzes the hydrolysis of ATP coupled with the exchange of Na(+) and K(+) ions across the plasma membrane. The exact function of the beta-3 subunit is not known.</text>
</comment>
<evidence type="ECO:0000313" key="19">
    <source>
        <dbReference type="EMBL" id="KAG9278867.1"/>
    </source>
</evidence>
<dbReference type="Pfam" id="PF00287">
    <property type="entry name" value="Na_K-ATPase"/>
    <property type="match status" value="1"/>
</dbReference>
<accession>A0A8T2M6V4</accession>
<reference evidence="19 20" key="1">
    <citation type="submission" date="2021-07" db="EMBL/GenBank/DDBJ databases">
        <authorList>
            <person name="Imarazene B."/>
            <person name="Zahm M."/>
            <person name="Klopp C."/>
            <person name="Cabau C."/>
            <person name="Beille S."/>
            <person name="Jouanno E."/>
            <person name="Castinel A."/>
            <person name="Lluch J."/>
            <person name="Gil L."/>
            <person name="Kuchtly C."/>
            <person name="Lopez Roques C."/>
            <person name="Donnadieu C."/>
            <person name="Parrinello H."/>
            <person name="Journot L."/>
            <person name="Du K."/>
            <person name="Schartl M."/>
            <person name="Retaux S."/>
            <person name="Guiguen Y."/>
        </authorList>
    </citation>
    <scope>NUCLEOTIDE SEQUENCE [LARGE SCALE GENOMIC DNA]</scope>
    <source>
        <strain evidence="19">Pach_M1</strain>
        <tissue evidence="19">Testis</tissue>
    </source>
</reference>
<organism evidence="19 20">
    <name type="scientific">Astyanax mexicanus</name>
    <name type="common">Blind cave fish</name>
    <name type="synonym">Astyanax fasciatus mexicanus</name>
    <dbReference type="NCBI Taxonomy" id="7994"/>
    <lineage>
        <taxon>Eukaryota</taxon>
        <taxon>Metazoa</taxon>
        <taxon>Chordata</taxon>
        <taxon>Craniata</taxon>
        <taxon>Vertebrata</taxon>
        <taxon>Euteleostomi</taxon>
        <taxon>Actinopterygii</taxon>
        <taxon>Neopterygii</taxon>
        <taxon>Teleostei</taxon>
        <taxon>Ostariophysi</taxon>
        <taxon>Characiformes</taxon>
        <taxon>Characoidei</taxon>
        <taxon>Acestrorhamphidae</taxon>
        <taxon>Acestrorhamphinae</taxon>
        <taxon>Astyanax</taxon>
    </lineage>
</organism>
<evidence type="ECO:0000256" key="3">
    <source>
        <dbReference type="ARBA" id="ARBA00022448"/>
    </source>
</evidence>
<evidence type="ECO:0000256" key="8">
    <source>
        <dbReference type="ARBA" id="ARBA00022958"/>
    </source>
</evidence>
<evidence type="ECO:0000313" key="20">
    <source>
        <dbReference type="Proteomes" id="UP000752171"/>
    </source>
</evidence>
<evidence type="ECO:0000256" key="2">
    <source>
        <dbReference type="ARBA" id="ARBA00005876"/>
    </source>
</evidence>
<dbReference type="GO" id="GO:0030007">
    <property type="term" value="P:intracellular potassium ion homeostasis"/>
    <property type="evidence" value="ECO:0007669"/>
    <property type="project" value="TreeGrafter"/>
</dbReference>
<keyword evidence="15" id="KW-0325">Glycoprotein</keyword>
<dbReference type="PANTHER" id="PTHR11523:SF47">
    <property type="entry name" value="SODIUM_POTASSIUM-TRANSPORTING ATPASE SUBUNIT BETA-3"/>
    <property type="match status" value="1"/>
</dbReference>
<evidence type="ECO:0000256" key="1">
    <source>
        <dbReference type="ARBA" id="ARBA00004401"/>
    </source>
</evidence>
<dbReference type="InterPro" id="IPR038702">
    <property type="entry name" value="Na/K_ATPase_sub_beta_sf"/>
</dbReference>
<dbReference type="GO" id="GO:1990573">
    <property type="term" value="P:potassium ion import across plasma membrane"/>
    <property type="evidence" value="ECO:0007669"/>
    <property type="project" value="TreeGrafter"/>
</dbReference>
<keyword evidence="4" id="KW-1003">Cell membrane</keyword>
<evidence type="ECO:0000256" key="6">
    <source>
        <dbReference type="ARBA" id="ARBA00022607"/>
    </source>
</evidence>
<name>A0A8T2M6V4_ASTMX</name>
<keyword evidence="13 18" id="KW-0472">Membrane</keyword>
<dbReference type="NCBIfam" id="TIGR01107">
    <property type="entry name" value="Na_K_ATPase_bet"/>
    <property type="match status" value="1"/>
</dbReference>
<keyword evidence="3 18" id="KW-0813">Transport</keyword>
<keyword evidence="6" id="KW-0740">Sodium/potassium transport</keyword>
<dbReference type="GO" id="GO:0006883">
    <property type="term" value="P:intracellular sodium ion homeostasis"/>
    <property type="evidence" value="ECO:0007669"/>
    <property type="project" value="TreeGrafter"/>
</dbReference>
<evidence type="ECO:0000256" key="13">
    <source>
        <dbReference type="ARBA" id="ARBA00023136"/>
    </source>
</evidence>
<comment type="caution">
    <text evidence="19">The sequence shown here is derived from an EMBL/GenBank/DDBJ whole genome shotgun (WGS) entry which is preliminary data.</text>
</comment>
<keyword evidence="7 18" id="KW-0812">Transmembrane</keyword>
<dbReference type="AlphaFoldDB" id="A0A8T2M6V4"/>
<evidence type="ECO:0000256" key="18">
    <source>
        <dbReference type="RuleBase" id="RU362099"/>
    </source>
</evidence>
<evidence type="ECO:0000256" key="14">
    <source>
        <dbReference type="ARBA" id="ARBA00023157"/>
    </source>
</evidence>
<dbReference type="FunFam" id="2.60.40.1660:FF:000005">
    <property type="entry name" value="Sodium/potassium-transporting ATPase subunit beta"/>
    <property type="match status" value="1"/>
</dbReference>
<dbReference type="GO" id="GO:0001671">
    <property type="term" value="F:ATPase activator activity"/>
    <property type="evidence" value="ECO:0007669"/>
    <property type="project" value="TreeGrafter"/>
</dbReference>
<keyword evidence="9" id="KW-0735">Signal-anchor</keyword>
<evidence type="ECO:0000256" key="16">
    <source>
        <dbReference type="ARBA" id="ARBA00023201"/>
    </source>
</evidence>
<keyword evidence="8" id="KW-0630">Potassium</keyword>
<dbReference type="Gene3D" id="2.60.40.1660">
    <property type="entry name" value="Na, k-atpase alpha subunit"/>
    <property type="match status" value="1"/>
</dbReference>
<evidence type="ECO:0000256" key="15">
    <source>
        <dbReference type="ARBA" id="ARBA00023180"/>
    </source>
</evidence>
<keyword evidence="16" id="KW-0739">Sodium transport</keyword>
<gene>
    <name evidence="19" type="primary">ATP1B3</name>
    <name evidence="19" type="ORF">AMEX_G6797</name>
</gene>
<protein>
    <recommendedName>
        <fullName evidence="18">Sodium/potassium-transporting ATPase subunit beta</fullName>
    </recommendedName>
</protein>
<dbReference type="EMBL" id="JAICCE010000004">
    <property type="protein sequence ID" value="KAG9278867.1"/>
    <property type="molecule type" value="Genomic_DNA"/>
</dbReference>